<organism evidence="3 4">
    <name type="scientific">Zymoseptoria brevis</name>
    <dbReference type="NCBI Taxonomy" id="1047168"/>
    <lineage>
        <taxon>Eukaryota</taxon>
        <taxon>Fungi</taxon>
        <taxon>Dikarya</taxon>
        <taxon>Ascomycota</taxon>
        <taxon>Pezizomycotina</taxon>
        <taxon>Dothideomycetes</taxon>
        <taxon>Dothideomycetidae</taxon>
        <taxon>Mycosphaerellales</taxon>
        <taxon>Mycosphaerellaceae</taxon>
        <taxon>Zymoseptoria</taxon>
    </lineage>
</organism>
<keyword evidence="3" id="KW-0378">Hydrolase</keyword>
<feature type="signal peptide" evidence="1">
    <location>
        <begin position="1"/>
        <end position="23"/>
    </location>
</feature>
<proteinExistence type="predicted"/>
<dbReference type="Pfam" id="PF11790">
    <property type="entry name" value="Glyco_hydro_cc"/>
    <property type="match status" value="1"/>
</dbReference>
<sequence>MHLFDLLPTAILATASILHLTTAQTPYPPSSSKRGLAYVKPDDDAADNAYWTDSSLTWYYNWQATPSSQLSSSSLQFVPMLWGSANSNGFHDTVKSQLDSGKNITHVLGFNEPDGCHGVEGGSCLDAQTAAEIWIREMEPLKELGVKLGAPAVTSAPTGFNWLANWFSACDGQCNPDFIPVHYYGDFQGFASHIGQVNATYGNMTMWVTEWAFPKSKNLEGSQDFFNQSIAFVERVPYIDRYSYFGAFRSSASNVGKNAAMLTQKGQLTDIGAWYLGKAATGNIPKGDAVRTTRFAGSVGLVIAVGLWCVG</sequence>
<dbReference type="InterPro" id="IPR024655">
    <property type="entry name" value="Asl1_glyco_hydro_catalytic"/>
</dbReference>
<dbReference type="FunFam" id="3.20.20.80:FF:000207">
    <property type="entry name" value="Glycoside hydrolase family 128 protein"/>
    <property type="match status" value="1"/>
</dbReference>
<keyword evidence="4" id="KW-1185">Reference proteome</keyword>
<evidence type="ECO:0000313" key="4">
    <source>
        <dbReference type="Proteomes" id="UP000033647"/>
    </source>
</evidence>
<dbReference type="PANTHER" id="PTHR34154">
    <property type="entry name" value="ALKALI-SENSITIVE LINKAGE PROTEIN 1"/>
    <property type="match status" value="1"/>
</dbReference>
<feature type="chain" id="PRO_5002468510" evidence="1">
    <location>
        <begin position="24"/>
        <end position="311"/>
    </location>
</feature>
<dbReference type="GO" id="GO:0016787">
    <property type="term" value="F:hydrolase activity"/>
    <property type="evidence" value="ECO:0007669"/>
    <property type="project" value="UniProtKB-KW"/>
</dbReference>
<accession>A0A0F4GI85</accession>
<reference evidence="3 4" key="1">
    <citation type="submission" date="2015-03" db="EMBL/GenBank/DDBJ databases">
        <title>RNA-seq based gene annotation and comparative genomics of four Zymoseptoria species reveal species-specific pathogenicity related genes and transposable element activity.</title>
        <authorList>
            <person name="Grandaubert J."/>
            <person name="Bhattacharyya A."/>
            <person name="Stukenbrock E.H."/>
        </authorList>
    </citation>
    <scope>NUCLEOTIDE SEQUENCE [LARGE SCALE GENOMIC DNA]</scope>
    <source>
        <strain evidence="3 4">Zb18110</strain>
    </source>
</reference>
<protein>
    <submittedName>
        <fullName evidence="3">Glycoside hydrolase family 128 protein</fullName>
    </submittedName>
</protein>
<gene>
    <name evidence="3" type="ORF">TI39_contig601g00004</name>
</gene>
<evidence type="ECO:0000259" key="2">
    <source>
        <dbReference type="Pfam" id="PF11790"/>
    </source>
</evidence>
<keyword evidence="1" id="KW-0732">Signal</keyword>
<dbReference type="EMBL" id="LAFY01000593">
    <property type="protein sequence ID" value="KJX96782.1"/>
    <property type="molecule type" value="Genomic_DNA"/>
</dbReference>
<evidence type="ECO:0000313" key="3">
    <source>
        <dbReference type="EMBL" id="KJX96782.1"/>
    </source>
</evidence>
<dbReference type="Proteomes" id="UP000033647">
    <property type="component" value="Unassembled WGS sequence"/>
</dbReference>
<dbReference type="InterPro" id="IPR017853">
    <property type="entry name" value="GH"/>
</dbReference>
<feature type="domain" description="Asl1-like glycosyl hydrolase catalytic" evidence="2">
    <location>
        <begin position="35"/>
        <end position="275"/>
    </location>
</feature>
<dbReference type="InterPro" id="IPR053183">
    <property type="entry name" value="ASL1"/>
</dbReference>
<dbReference type="GO" id="GO:0009277">
    <property type="term" value="C:fungal-type cell wall"/>
    <property type="evidence" value="ECO:0007669"/>
    <property type="project" value="TreeGrafter"/>
</dbReference>
<evidence type="ECO:0000256" key="1">
    <source>
        <dbReference type="SAM" id="SignalP"/>
    </source>
</evidence>
<dbReference type="GO" id="GO:0071966">
    <property type="term" value="P:fungal-type cell wall polysaccharide metabolic process"/>
    <property type="evidence" value="ECO:0007669"/>
    <property type="project" value="TreeGrafter"/>
</dbReference>
<dbReference type="STRING" id="1047168.A0A0F4GI85"/>
<dbReference type="OrthoDB" id="43654at2759"/>
<dbReference type="AlphaFoldDB" id="A0A0F4GI85"/>
<dbReference type="PANTHER" id="PTHR34154:SF3">
    <property type="entry name" value="ALKALI-SENSITIVE LINKAGE PROTEIN 1"/>
    <property type="match status" value="1"/>
</dbReference>
<dbReference type="Gene3D" id="3.20.20.80">
    <property type="entry name" value="Glycosidases"/>
    <property type="match status" value="1"/>
</dbReference>
<dbReference type="SUPFAM" id="SSF51445">
    <property type="entry name" value="(Trans)glycosidases"/>
    <property type="match status" value="1"/>
</dbReference>
<name>A0A0F4GI85_9PEZI</name>
<comment type="caution">
    <text evidence="3">The sequence shown here is derived from an EMBL/GenBank/DDBJ whole genome shotgun (WGS) entry which is preliminary data.</text>
</comment>